<name>A0A364NLG3_9GAMM</name>
<comment type="similarity">
    <text evidence="2 6">Belongs to the RdgC family.</text>
</comment>
<evidence type="ECO:0000256" key="3">
    <source>
        <dbReference type="ARBA" id="ARBA00022296"/>
    </source>
</evidence>
<protein>
    <recommendedName>
        <fullName evidence="3 6">Recombination-associated protein RdgC</fullName>
    </recommendedName>
</protein>
<organism evidence="7 8">
    <name type="scientific">Nitrincola tibetensis</name>
    <dbReference type="NCBI Taxonomy" id="2219697"/>
    <lineage>
        <taxon>Bacteria</taxon>
        <taxon>Pseudomonadati</taxon>
        <taxon>Pseudomonadota</taxon>
        <taxon>Gammaproteobacteria</taxon>
        <taxon>Oceanospirillales</taxon>
        <taxon>Oceanospirillaceae</taxon>
        <taxon>Nitrincola</taxon>
    </lineage>
</organism>
<dbReference type="PANTHER" id="PTHR38103">
    <property type="entry name" value="RECOMBINATION-ASSOCIATED PROTEIN RDGC"/>
    <property type="match status" value="1"/>
</dbReference>
<evidence type="ECO:0000256" key="2">
    <source>
        <dbReference type="ARBA" id="ARBA00008657"/>
    </source>
</evidence>
<dbReference type="Pfam" id="PF04381">
    <property type="entry name" value="RdgC"/>
    <property type="match status" value="1"/>
</dbReference>
<dbReference type="GO" id="GO:0006310">
    <property type="term" value="P:DNA recombination"/>
    <property type="evidence" value="ECO:0007669"/>
    <property type="project" value="UniProtKB-UniRule"/>
</dbReference>
<dbReference type="NCBIfam" id="NF001464">
    <property type="entry name" value="PRK00321.1-5"/>
    <property type="match status" value="1"/>
</dbReference>
<accession>A0A364NLG3</accession>
<dbReference type="Proteomes" id="UP000250744">
    <property type="component" value="Unassembled WGS sequence"/>
</dbReference>
<comment type="subcellular location">
    <subcellularLocation>
        <location evidence="1 6">Cytoplasm</location>
        <location evidence="1 6">Nucleoid</location>
    </subcellularLocation>
</comment>
<dbReference type="AlphaFoldDB" id="A0A364NLG3"/>
<keyword evidence="4 6" id="KW-0963">Cytoplasm</keyword>
<dbReference type="HAMAP" id="MF_00194">
    <property type="entry name" value="RdgC"/>
    <property type="match status" value="1"/>
</dbReference>
<evidence type="ECO:0000313" key="8">
    <source>
        <dbReference type="Proteomes" id="UP000250744"/>
    </source>
</evidence>
<dbReference type="OrthoDB" id="5290530at2"/>
<evidence type="ECO:0000256" key="1">
    <source>
        <dbReference type="ARBA" id="ARBA00004453"/>
    </source>
</evidence>
<evidence type="ECO:0000256" key="6">
    <source>
        <dbReference type="HAMAP-Rule" id="MF_00194"/>
    </source>
</evidence>
<dbReference type="GO" id="GO:0043590">
    <property type="term" value="C:bacterial nucleoid"/>
    <property type="evidence" value="ECO:0007669"/>
    <property type="project" value="TreeGrafter"/>
</dbReference>
<dbReference type="GO" id="GO:0003690">
    <property type="term" value="F:double-stranded DNA binding"/>
    <property type="evidence" value="ECO:0007669"/>
    <property type="project" value="TreeGrafter"/>
</dbReference>
<evidence type="ECO:0000256" key="4">
    <source>
        <dbReference type="ARBA" id="ARBA00022490"/>
    </source>
</evidence>
<proteinExistence type="inferred from homology"/>
<dbReference type="PANTHER" id="PTHR38103:SF1">
    <property type="entry name" value="RECOMBINATION-ASSOCIATED PROTEIN RDGC"/>
    <property type="match status" value="1"/>
</dbReference>
<sequence length="304" mass="34595">MNWFKNILIYRFTPDADFSEQHLENALLTKPFVPCGRQELKRQGWVSPSSFSDSPVFVSNGMYLVSLLQEERILPASVIKDELQVKVSKIEQDEARKVYRKEKDQLKDEIILELLPRAFSKRSATRALIMPQLGWIFVDAGSFKRAEDLLNSLREVLGTLKVKPLTVNQAPASVLSLWVQDEDQISTGFAVEDECELRDTSAEGGVIRVKGQNLFSDEIRAHLATDMQVTRLALTWQDQLSFMIYSDLSLHRLKLTDQYHEQLQQDSPEDEKAFFDAQLNQMGLELSNLMPSLIASFGGEPESP</sequence>
<evidence type="ECO:0000313" key="7">
    <source>
        <dbReference type="EMBL" id="RAU17715.1"/>
    </source>
</evidence>
<gene>
    <name evidence="6" type="primary">rdgC</name>
    <name evidence="7" type="ORF">DN062_12010</name>
</gene>
<dbReference type="RefSeq" id="WP_112159564.1">
    <property type="nucleotide sequence ID" value="NZ_QKRX01000008.1"/>
</dbReference>
<dbReference type="EMBL" id="QKRX01000008">
    <property type="protein sequence ID" value="RAU17715.1"/>
    <property type="molecule type" value="Genomic_DNA"/>
</dbReference>
<comment type="function">
    <text evidence="6">May be involved in recombination.</text>
</comment>
<dbReference type="GO" id="GO:0005737">
    <property type="term" value="C:cytoplasm"/>
    <property type="evidence" value="ECO:0007669"/>
    <property type="project" value="UniProtKB-UniRule"/>
</dbReference>
<keyword evidence="5 6" id="KW-0233">DNA recombination</keyword>
<dbReference type="InterPro" id="IPR007476">
    <property type="entry name" value="RdgC"/>
</dbReference>
<comment type="caution">
    <text evidence="7">The sequence shown here is derived from an EMBL/GenBank/DDBJ whole genome shotgun (WGS) entry which is preliminary data.</text>
</comment>
<keyword evidence="8" id="KW-1185">Reference proteome</keyword>
<dbReference type="GO" id="GO:0000018">
    <property type="term" value="P:regulation of DNA recombination"/>
    <property type="evidence" value="ECO:0007669"/>
    <property type="project" value="TreeGrafter"/>
</dbReference>
<evidence type="ECO:0000256" key="5">
    <source>
        <dbReference type="ARBA" id="ARBA00023172"/>
    </source>
</evidence>
<reference evidence="7 8" key="1">
    <citation type="submission" date="2018-06" db="EMBL/GenBank/DDBJ databases">
        <title>Nitrincola tibetense sp. nov., isolated from Lake XuguoCo on Tibetan Plateau.</title>
        <authorList>
            <person name="Xing P."/>
        </authorList>
    </citation>
    <scope>NUCLEOTIDE SEQUENCE [LARGE SCALE GENOMIC DNA]</scope>
    <source>
        <strain evidence="8">xg18</strain>
    </source>
</reference>